<sequence length="478" mass="53905">MDTSQYASPLIERYASREMSYFFSHDFKFGTWRKIWIALAEAEQELGLPITDAQITEMKEQAGTIDFARAAEWEKKTRHDVMSHVHTYGEACPTARPIIHLGATSAFVGDNTDIIQIKEATRLIIQRLTMLIDALSEFAREYKNLPTLGFTHYQPAQCTTVGKRATLWILDLSMDLEDLIRFYETLPFRGAKGTTGTQASFLNLFNGDHAKVKQLDDMITQKMGFSRKLPVSGQTYTRKIDAQISALLSGVAQSIHKMANDIRLLANRKEIEEPFAKNQIGSSAMAYKRNPMRSERMTALARFIISLASSPAMTAAEQWFERTLDDSANKRLAIAEAFLATDAILTIGLNVSKGLVVYPKVIEKNLREELPFMATENIIMEAVKKGGDRQELHEQIRVHSMEAGKRVKLEGEENDLLARIVADPLFKMNDTDMARILNLKDFIGRAPEQTDEFLSEYLAPILSHGKKFGNIDEVELSV</sequence>
<dbReference type="STRING" id="1313304.CALK_0266"/>
<dbReference type="PRINTS" id="PR00149">
    <property type="entry name" value="FUMRATELYASE"/>
</dbReference>
<dbReference type="FunFam" id="1.10.275.60:FF:000001">
    <property type="entry name" value="Adenylosuccinate lyase"/>
    <property type="match status" value="1"/>
</dbReference>
<dbReference type="PATRIC" id="fig|1313304.3.peg.250"/>
<proteinExistence type="inferred from homology"/>
<keyword evidence="2 4" id="KW-0456">Lyase</keyword>
<dbReference type="OrthoDB" id="9768878at2"/>
<dbReference type="Proteomes" id="UP000017148">
    <property type="component" value="Unassembled WGS sequence"/>
</dbReference>
<evidence type="ECO:0000256" key="1">
    <source>
        <dbReference type="ARBA" id="ARBA00022755"/>
    </source>
</evidence>
<dbReference type="UniPathway" id="UPA00074">
    <property type="reaction ID" value="UER00132"/>
</dbReference>
<dbReference type="InterPro" id="IPR020557">
    <property type="entry name" value="Fumarate_lyase_CS"/>
</dbReference>
<evidence type="ECO:0000259" key="5">
    <source>
        <dbReference type="SMART" id="SM00998"/>
    </source>
</evidence>
<dbReference type="GO" id="GO:0006189">
    <property type="term" value="P:'de novo' IMP biosynthetic process"/>
    <property type="evidence" value="ECO:0007669"/>
    <property type="project" value="UniProtKB-UniPathway"/>
</dbReference>
<dbReference type="Pfam" id="PF00206">
    <property type="entry name" value="Lyase_1"/>
    <property type="match status" value="1"/>
</dbReference>
<dbReference type="Gene3D" id="1.10.40.30">
    <property type="entry name" value="Fumarase/aspartase (C-terminal domain)"/>
    <property type="match status" value="1"/>
</dbReference>
<dbReference type="EC" id="4.3.2.2" evidence="3 4"/>
<dbReference type="InterPro" id="IPR008948">
    <property type="entry name" value="L-Aspartase-like"/>
</dbReference>
<comment type="similarity">
    <text evidence="4">Belongs to the lyase 1 family. Adenylosuccinate lyase subfamily.</text>
</comment>
<dbReference type="UniPathway" id="UPA00075">
    <property type="reaction ID" value="UER00336"/>
</dbReference>
<name>U7D819_9BACT</name>
<organism evidence="6 7">
    <name type="scientific">Chitinivibrio alkaliphilus ACht1</name>
    <dbReference type="NCBI Taxonomy" id="1313304"/>
    <lineage>
        <taxon>Bacteria</taxon>
        <taxon>Pseudomonadati</taxon>
        <taxon>Fibrobacterota</taxon>
        <taxon>Chitinivibrionia</taxon>
        <taxon>Chitinivibrionales</taxon>
        <taxon>Chitinivibrionaceae</taxon>
        <taxon>Chitinivibrio</taxon>
    </lineage>
</organism>
<dbReference type="RefSeq" id="WP_022635813.1">
    <property type="nucleotide sequence ID" value="NZ_ASJR01000002.1"/>
</dbReference>
<dbReference type="GO" id="GO:0044208">
    <property type="term" value="P:'de novo' AMP biosynthetic process"/>
    <property type="evidence" value="ECO:0007669"/>
    <property type="project" value="UniProtKB-UniPathway"/>
</dbReference>
<evidence type="ECO:0000256" key="3">
    <source>
        <dbReference type="NCBIfam" id="TIGR00928"/>
    </source>
</evidence>
<dbReference type="InterPro" id="IPR019468">
    <property type="entry name" value="AdenyloSucc_lyase_C"/>
</dbReference>
<accession>U7D819</accession>
<reference evidence="6 7" key="1">
    <citation type="journal article" date="2013" name="Environ. Microbiol.">
        <title>Genome analysis of Chitinivibrio alkaliphilus gen. nov., sp. nov., a novel extremely haloalkaliphilic anaerobic chitinolytic bacterium from the candidate phylum Termite Group 3.</title>
        <authorList>
            <person name="Sorokin D.Y."/>
            <person name="Gumerov V.M."/>
            <person name="Rakitin A.L."/>
            <person name="Beletsky A.V."/>
            <person name="Damste J.S."/>
            <person name="Muyzer G."/>
            <person name="Mardanov A.V."/>
            <person name="Ravin N.V."/>
        </authorList>
    </citation>
    <scope>NUCLEOTIDE SEQUENCE [LARGE SCALE GENOMIC DNA]</scope>
    <source>
        <strain evidence="6 7">ACht1</strain>
    </source>
</reference>
<dbReference type="CDD" id="cd03302">
    <property type="entry name" value="Adenylsuccinate_lyase_2"/>
    <property type="match status" value="1"/>
</dbReference>
<dbReference type="Gene3D" id="1.20.200.10">
    <property type="entry name" value="Fumarase/aspartase (Central domain)"/>
    <property type="match status" value="1"/>
</dbReference>
<protein>
    <recommendedName>
        <fullName evidence="3 4">Adenylosuccinate lyase</fullName>
        <shortName evidence="4">ASL</shortName>
        <ecNumber evidence="3 4">4.3.2.2</ecNumber>
    </recommendedName>
    <alternativeName>
        <fullName evidence="4">Adenylosuccinase</fullName>
    </alternativeName>
</protein>
<dbReference type="PROSITE" id="PS00163">
    <property type="entry name" value="FUMARATE_LYASES"/>
    <property type="match status" value="1"/>
</dbReference>
<evidence type="ECO:0000256" key="2">
    <source>
        <dbReference type="ARBA" id="ARBA00023239"/>
    </source>
</evidence>
<dbReference type="GO" id="GO:0004018">
    <property type="term" value="F:N6-(1,2-dicarboxyethyl)AMP AMP-lyase (fumarate-forming) activity"/>
    <property type="evidence" value="ECO:0007669"/>
    <property type="project" value="UniProtKB-UniRule"/>
</dbReference>
<dbReference type="Pfam" id="PF10397">
    <property type="entry name" value="ADSL_C"/>
    <property type="match status" value="1"/>
</dbReference>
<comment type="catalytic activity">
    <reaction evidence="4">
        <text>N(6)-(1,2-dicarboxyethyl)-AMP = fumarate + AMP</text>
        <dbReference type="Rhea" id="RHEA:16853"/>
        <dbReference type="ChEBI" id="CHEBI:29806"/>
        <dbReference type="ChEBI" id="CHEBI:57567"/>
        <dbReference type="ChEBI" id="CHEBI:456215"/>
        <dbReference type="EC" id="4.3.2.2"/>
    </reaction>
</comment>
<dbReference type="InterPro" id="IPR004769">
    <property type="entry name" value="Pur_lyase"/>
</dbReference>
<dbReference type="InterPro" id="IPR000362">
    <property type="entry name" value="Fumarate_lyase_fam"/>
</dbReference>
<evidence type="ECO:0000313" key="6">
    <source>
        <dbReference type="EMBL" id="ERP39100.1"/>
    </source>
</evidence>
<dbReference type="PANTHER" id="PTHR43172">
    <property type="entry name" value="ADENYLOSUCCINATE LYASE"/>
    <property type="match status" value="1"/>
</dbReference>
<dbReference type="Gene3D" id="1.10.275.60">
    <property type="match status" value="1"/>
</dbReference>
<dbReference type="SMART" id="SM00998">
    <property type="entry name" value="ADSL_C"/>
    <property type="match status" value="1"/>
</dbReference>
<comment type="catalytic activity">
    <reaction evidence="4">
        <text>(2S)-2-[5-amino-1-(5-phospho-beta-D-ribosyl)imidazole-4-carboxamido]succinate = 5-amino-1-(5-phospho-beta-D-ribosyl)imidazole-4-carboxamide + fumarate</text>
        <dbReference type="Rhea" id="RHEA:23920"/>
        <dbReference type="ChEBI" id="CHEBI:29806"/>
        <dbReference type="ChEBI" id="CHEBI:58443"/>
        <dbReference type="ChEBI" id="CHEBI:58475"/>
        <dbReference type="EC" id="4.3.2.2"/>
    </reaction>
</comment>
<dbReference type="AlphaFoldDB" id="U7D819"/>
<comment type="caution">
    <text evidence="6">The sequence shown here is derived from an EMBL/GenBank/DDBJ whole genome shotgun (WGS) entry which is preliminary data.</text>
</comment>
<gene>
    <name evidence="6" type="ORF">CALK_0266</name>
</gene>
<feature type="domain" description="Adenylosuccinate lyase C-terminal" evidence="5">
    <location>
        <begin position="370"/>
        <end position="454"/>
    </location>
</feature>
<keyword evidence="7" id="KW-1185">Reference proteome</keyword>
<dbReference type="PANTHER" id="PTHR43172:SF1">
    <property type="entry name" value="ADENYLOSUCCINATE LYASE"/>
    <property type="match status" value="1"/>
</dbReference>
<dbReference type="eggNOG" id="COG0015">
    <property type="taxonomic scope" value="Bacteria"/>
</dbReference>
<dbReference type="InterPro" id="IPR022761">
    <property type="entry name" value="Fumarate_lyase_N"/>
</dbReference>
<dbReference type="GO" id="GO:0005829">
    <property type="term" value="C:cytosol"/>
    <property type="evidence" value="ECO:0007669"/>
    <property type="project" value="TreeGrafter"/>
</dbReference>
<comment type="pathway">
    <text evidence="4">Purine metabolism; IMP biosynthesis via de novo pathway; 5-amino-1-(5-phospho-D-ribosyl)imidazole-4-carboxamide from 5-amino-1-(5-phospho-D-ribosyl)imidazole-4-carboxylate: step 2/2.</text>
</comment>
<dbReference type="NCBIfam" id="TIGR00928">
    <property type="entry name" value="purB"/>
    <property type="match status" value="1"/>
</dbReference>
<dbReference type="GO" id="GO:0070626">
    <property type="term" value="F:(S)-2-(5-amino-1-(5-phospho-D-ribosyl)imidazole-4-carboxamido) succinate lyase (fumarate-forming) activity"/>
    <property type="evidence" value="ECO:0007669"/>
    <property type="project" value="TreeGrafter"/>
</dbReference>
<evidence type="ECO:0000256" key="4">
    <source>
        <dbReference type="RuleBase" id="RU361172"/>
    </source>
</evidence>
<dbReference type="SUPFAM" id="SSF48557">
    <property type="entry name" value="L-aspartase-like"/>
    <property type="match status" value="1"/>
</dbReference>
<keyword evidence="1 4" id="KW-0658">Purine biosynthesis</keyword>
<evidence type="ECO:0000313" key="7">
    <source>
        <dbReference type="Proteomes" id="UP000017148"/>
    </source>
</evidence>
<dbReference type="EMBL" id="ASJR01000002">
    <property type="protein sequence ID" value="ERP39100.1"/>
    <property type="molecule type" value="Genomic_DNA"/>
</dbReference>
<comment type="pathway">
    <text evidence="4">Purine metabolism; AMP biosynthesis via de novo pathway; AMP from IMP: step 2/2.</text>
</comment>